<feature type="transmembrane region" description="Helical" evidence="5">
    <location>
        <begin position="24"/>
        <end position="46"/>
    </location>
</feature>
<evidence type="ECO:0000256" key="4">
    <source>
        <dbReference type="ARBA" id="ARBA00023136"/>
    </source>
</evidence>
<dbReference type="InterPro" id="IPR007318">
    <property type="entry name" value="Phopholipid_MeTrfase"/>
</dbReference>
<dbReference type="AlphaFoldDB" id="A0A9E7NDT5"/>
<evidence type="ECO:0000256" key="3">
    <source>
        <dbReference type="ARBA" id="ARBA00022989"/>
    </source>
</evidence>
<evidence type="ECO:0000256" key="2">
    <source>
        <dbReference type="ARBA" id="ARBA00022692"/>
    </source>
</evidence>
<feature type="transmembrane region" description="Helical" evidence="5">
    <location>
        <begin position="140"/>
        <end position="172"/>
    </location>
</feature>
<sequence>MPIESAAQLTTMVDWIPLDTPERLAFVVAASALSLNFVGVFATIAGRADYWPPGERDWRFYAQWTLAQTFSVFLLAVAVLDWNSLDLPRTPTLVAGLVLFVPGFVAALAAGRDLGSEETVGLTGELRTGGWYRYSRNPQYVAYLVATVGFALLANSALVSALCALYVSWWLLLPLAEEPWLREQYGEAYERYAASTPRFVGVRTFRRLSSDRRGSDSAT</sequence>
<feature type="transmembrane region" description="Helical" evidence="5">
    <location>
        <begin position="92"/>
        <end position="110"/>
    </location>
</feature>
<evidence type="ECO:0000313" key="7">
    <source>
        <dbReference type="Proteomes" id="UP001056855"/>
    </source>
</evidence>
<dbReference type="EMBL" id="CP100355">
    <property type="protein sequence ID" value="UTF55178.1"/>
    <property type="molecule type" value="Genomic_DNA"/>
</dbReference>
<keyword evidence="7" id="KW-1185">Reference proteome</keyword>
<name>A0A9E7NDT5_9EURY</name>
<protein>
    <submittedName>
        <fullName evidence="6">Phosphatidylethanolamine N-methyltransferase family protein</fullName>
    </submittedName>
</protein>
<dbReference type="KEGG" id="sawl:NGM29_07995"/>
<evidence type="ECO:0000256" key="5">
    <source>
        <dbReference type="SAM" id="Phobius"/>
    </source>
</evidence>
<reference evidence="6" key="1">
    <citation type="submission" date="2022-06" db="EMBL/GenBank/DDBJ databases">
        <title>Diverse halophilic archaea isolated from saline environments.</title>
        <authorList>
            <person name="Cui H.-L."/>
        </authorList>
    </citation>
    <scope>NUCLEOTIDE SEQUENCE</scope>
    <source>
        <strain evidence="6">WLHS1</strain>
    </source>
</reference>
<dbReference type="Proteomes" id="UP001056855">
    <property type="component" value="Chromosome"/>
</dbReference>
<evidence type="ECO:0000256" key="1">
    <source>
        <dbReference type="ARBA" id="ARBA00004127"/>
    </source>
</evidence>
<feature type="transmembrane region" description="Helical" evidence="5">
    <location>
        <begin position="58"/>
        <end position="80"/>
    </location>
</feature>
<comment type="subcellular location">
    <subcellularLocation>
        <location evidence="1">Endomembrane system</location>
        <topology evidence="1">Multi-pass membrane protein</topology>
    </subcellularLocation>
</comment>
<gene>
    <name evidence="6" type="ORF">NGM29_07995</name>
</gene>
<organism evidence="6 7">
    <name type="scientific">Natronosalvus rutilus</name>
    <dbReference type="NCBI Taxonomy" id="2953753"/>
    <lineage>
        <taxon>Archaea</taxon>
        <taxon>Methanobacteriati</taxon>
        <taxon>Methanobacteriota</taxon>
        <taxon>Stenosarchaea group</taxon>
        <taxon>Halobacteria</taxon>
        <taxon>Halobacteriales</taxon>
        <taxon>Natrialbaceae</taxon>
        <taxon>Natronosalvus</taxon>
    </lineage>
</organism>
<dbReference type="Pfam" id="PF04191">
    <property type="entry name" value="PEMT"/>
    <property type="match status" value="1"/>
</dbReference>
<accession>A0A9E7NDT5</accession>
<dbReference type="Gene3D" id="1.20.120.1630">
    <property type="match status" value="1"/>
</dbReference>
<proteinExistence type="predicted"/>
<keyword evidence="4 5" id="KW-0472">Membrane</keyword>
<dbReference type="GO" id="GO:0012505">
    <property type="term" value="C:endomembrane system"/>
    <property type="evidence" value="ECO:0007669"/>
    <property type="project" value="UniProtKB-SubCell"/>
</dbReference>
<evidence type="ECO:0000313" key="6">
    <source>
        <dbReference type="EMBL" id="UTF55178.1"/>
    </source>
</evidence>
<keyword evidence="2 5" id="KW-0812">Transmembrane</keyword>
<keyword evidence="3 5" id="KW-1133">Transmembrane helix</keyword>